<evidence type="ECO:0000313" key="1">
    <source>
        <dbReference type="EMBL" id="CDX30589.1"/>
    </source>
</evidence>
<dbReference type="Proteomes" id="UP000046373">
    <property type="component" value="Unassembled WGS sequence"/>
</dbReference>
<dbReference type="EMBL" id="CCNB01000005">
    <property type="protein sequence ID" value="CDX30589.1"/>
    <property type="molecule type" value="Genomic_DNA"/>
</dbReference>
<organism evidence="1 2">
    <name type="scientific">Mesorhizobium plurifarium</name>
    <dbReference type="NCBI Taxonomy" id="69974"/>
    <lineage>
        <taxon>Bacteria</taxon>
        <taxon>Pseudomonadati</taxon>
        <taxon>Pseudomonadota</taxon>
        <taxon>Alphaproteobacteria</taxon>
        <taxon>Hyphomicrobiales</taxon>
        <taxon>Phyllobacteriaceae</taxon>
        <taxon>Mesorhizobium</taxon>
    </lineage>
</organism>
<evidence type="ECO:0000313" key="2">
    <source>
        <dbReference type="Proteomes" id="UP000046373"/>
    </source>
</evidence>
<dbReference type="AlphaFoldDB" id="A0A090GGK3"/>
<reference evidence="1 2" key="1">
    <citation type="submission" date="2014-08" db="EMBL/GenBank/DDBJ databases">
        <authorList>
            <person name="Moulin Lionel"/>
        </authorList>
    </citation>
    <scope>NUCLEOTIDE SEQUENCE [LARGE SCALE GENOMIC DNA]</scope>
</reference>
<proteinExistence type="predicted"/>
<name>A0A090GGK3_MESPL</name>
<sequence>MSISIIKLASIAFDRLLAISAALEIARVHGYRLQIAAGLFDACALPPIHARRSRELAGGKRRSSRTI</sequence>
<protein>
    <submittedName>
        <fullName evidence="1">Uncharacterized protein</fullName>
    </submittedName>
</protein>
<accession>A0A090GGK3</accession>
<gene>
    <name evidence="1" type="ORF">MPLDJ20_130084</name>
</gene>